<dbReference type="SUPFAM" id="SSF46689">
    <property type="entry name" value="Homeodomain-like"/>
    <property type="match status" value="1"/>
</dbReference>
<evidence type="ECO:0000313" key="2">
    <source>
        <dbReference type="EMBL" id="EDS19491.1"/>
    </source>
</evidence>
<dbReference type="HOGENOM" id="CLU_1068496_0_0_9"/>
<dbReference type="Proteomes" id="UP000005798">
    <property type="component" value="Unassembled WGS sequence"/>
</dbReference>
<dbReference type="Gene3D" id="1.10.10.10">
    <property type="entry name" value="Winged helix-like DNA-binding domain superfamily/Winged helix DNA-binding domain"/>
    <property type="match status" value="1"/>
</dbReference>
<reference evidence="2" key="2">
    <citation type="submission" date="2014-06" db="EMBL/GenBank/DDBJ databases">
        <title>Draft genome sequence of Clostridium ramosum(DSM 1402).</title>
        <authorList>
            <person name="Sudarsanam P."/>
            <person name="Ley R."/>
            <person name="Guruge J."/>
            <person name="Turnbaugh P.J."/>
            <person name="Mahowald M."/>
            <person name="Liep D."/>
            <person name="Gordon J."/>
        </authorList>
    </citation>
    <scope>NUCLEOTIDE SEQUENCE</scope>
    <source>
        <strain evidence="2">DSM 1402</strain>
    </source>
</reference>
<dbReference type="GO" id="GO:0003700">
    <property type="term" value="F:DNA-binding transcription factor activity"/>
    <property type="evidence" value="ECO:0007669"/>
    <property type="project" value="InterPro"/>
</dbReference>
<sequence>MMIINKLNDIINNSQTSDPRYMISSFIKQNILIINSLTIKEVADGSHVSKAMVSKFVKELGYDNFAELKESCSMYVGSLGLKDRYFQLDSDFRSNSSDLVVRMNNLLTNTVHQINYNDLDMLVEDIRNCSCLFLLGHGEAKGLCSMIQIELDALQIPIIVVDVDFRKEYRIGDHAVFLIISVNGNTLMYNHRTITKILKQKQKTWLITCNQEIAFAGKKIYVPSVDSTLNKINIRFVTDLIIARLQQNQE</sequence>
<reference evidence="2" key="1">
    <citation type="submission" date="2007-11" db="EMBL/GenBank/DDBJ databases">
        <authorList>
            <person name="Fulton L."/>
            <person name="Clifton S."/>
            <person name="Fulton B."/>
            <person name="Xu J."/>
            <person name="Minx P."/>
            <person name="Pepin K.H."/>
            <person name="Johnson M."/>
            <person name="Thiruvilangam P."/>
            <person name="Bhonagiri V."/>
            <person name="Nash W.E."/>
            <person name="Mardis E.R."/>
            <person name="Wilson R.K."/>
        </authorList>
    </citation>
    <scope>NUCLEOTIDE SEQUENCE [LARGE SCALE GENOMIC DNA]</scope>
    <source>
        <strain evidence="2">DSM 1402</strain>
    </source>
</reference>
<gene>
    <name evidence="2" type="ORF">CLORAM_00366</name>
</gene>
<dbReference type="eggNOG" id="ENOG502Z82W">
    <property type="taxonomic scope" value="Bacteria"/>
</dbReference>
<organism evidence="2 3">
    <name type="scientific">Thomasclavelia ramosa DSM 1402</name>
    <dbReference type="NCBI Taxonomy" id="445974"/>
    <lineage>
        <taxon>Bacteria</taxon>
        <taxon>Bacillati</taxon>
        <taxon>Bacillota</taxon>
        <taxon>Erysipelotrichia</taxon>
        <taxon>Erysipelotrichales</taxon>
        <taxon>Coprobacillaceae</taxon>
        <taxon>Thomasclavelia</taxon>
    </lineage>
</organism>
<dbReference type="PANTHER" id="PTHR30514">
    <property type="entry name" value="GLUCOKINASE"/>
    <property type="match status" value="1"/>
</dbReference>
<dbReference type="EMBL" id="ABFX02000003">
    <property type="protein sequence ID" value="EDS19491.1"/>
    <property type="molecule type" value="Genomic_DNA"/>
</dbReference>
<accession>B0N1F6</accession>
<dbReference type="Gene3D" id="3.40.50.10490">
    <property type="entry name" value="Glucose-6-phosphate isomerase like protein, domain 1"/>
    <property type="match status" value="1"/>
</dbReference>
<dbReference type="GO" id="GO:0003677">
    <property type="term" value="F:DNA binding"/>
    <property type="evidence" value="ECO:0007669"/>
    <property type="project" value="InterPro"/>
</dbReference>
<evidence type="ECO:0000259" key="1">
    <source>
        <dbReference type="PROSITE" id="PS51071"/>
    </source>
</evidence>
<dbReference type="Pfam" id="PF01418">
    <property type="entry name" value="HTH_6"/>
    <property type="match status" value="1"/>
</dbReference>
<proteinExistence type="predicted"/>
<keyword evidence="3" id="KW-1185">Reference proteome</keyword>
<dbReference type="InterPro" id="IPR036388">
    <property type="entry name" value="WH-like_DNA-bd_sf"/>
</dbReference>
<comment type="caution">
    <text evidence="2">The sequence shown here is derived from an EMBL/GenBank/DDBJ whole genome shotgun (WGS) entry which is preliminary data.</text>
</comment>
<evidence type="ECO:0000313" key="3">
    <source>
        <dbReference type="Proteomes" id="UP000005798"/>
    </source>
</evidence>
<name>B0N1F6_9FIRM</name>
<dbReference type="InterPro" id="IPR047640">
    <property type="entry name" value="RpiR-like"/>
</dbReference>
<dbReference type="PROSITE" id="PS51071">
    <property type="entry name" value="HTH_RPIR"/>
    <property type="match status" value="1"/>
</dbReference>
<dbReference type="InterPro" id="IPR000281">
    <property type="entry name" value="HTH_RpiR"/>
</dbReference>
<feature type="domain" description="HTH rpiR-type" evidence="1">
    <location>
        <begin position="1"/>
        <end position="79"/>
    </location>
</feature>
<dbReference type="PANTHER" id="PTHR30514:SF1">
    <property type="entry name" value="HTH-TYPE TRANSCRIPTIONAL REGULATOR HEXR-RELATED"/>
    <property type="match status" value="1"/>
</dbReference>
<dbReference type="GO" id="GO:0097367">
    <property type="term" value="F:carbohydrate derivative binding"/>
    <property type="evidence" value="ECO:0007669"/>
    <property type="project" value="InterPro"/>
</dbReference>
<dbReference type="GO" id="GO:1901135">
    <property type="term" value="P:carbohydrate derivative metabolic process"/>
    <property type="evidence" value="ECO:0007669"/>
    <property type="project" value="InterPro"/>
</dbReference>
<dbReference type="AlphaFoldDB" id="B0N1F6"/>
<dbReference type="SUPFAM" id="SSF53697">
    <property type="entry name" value="SIS domain"/>
    <property type="match status" value="1"/>
</dbReference>
<dbReference type="InterPro" id="IPR009057">
    <property type="entry name" value="Homeodomain-like_sf"/>
</dbReference>
<protein>
    <recommendedName>
        <fullName evidence="1">HTH rpiR-type domain-containing protein</fullName>
    </recommendedName>
</protein>
<dbReference type="InterPro" id="IPR046348">
    <property type="entry name" value="SIS_dom_sf"/>
</dbReference>